<protein>
    <submittedName>
        <fullName evidence="2">Uncharacterized protein</fullName>
    </submittedName>
</protein>
<dbReference type="EMBL" id="CAJOBD010008653">
    <property type="protein sequence ID" value="CAF4117867.1"/>
    <property type="molecule type" value="Genomic_DNA"/>
</dbReference>
<dbReference type="Proteomes" id="UP000663836">
    <property type="component" value="Unassembled WGS sequence"/>
</dbReference>
<evidence type="ECO:0000256" key="1">
    <source>
        <dbReference type="SAM" id="MobiDB-lite"/>
    </source>
</evidence>
<name>A0A819W212_9BILA</name>
<evidence type="ECO:0000313" key="2">
    <source>
        <dbReference type="EMBL" id="CAF4117867.1"/>
    </source>
</evidence>
<evidence type="ECO:0000313" key="3">
    <source>
        <dbReference type="Proteomes" id="UP000663836"/>
    </source>
</evidence>
<proteinExistence type="predicted"/>
<dbReference type="AlphaFoldDB" id="A0A819W212"/>
<gene>
    <name evidence="2" type="ORF">JBS370_LOCUS32495</name>
</gene>
<feature type="region of interest" description="Disordered" evidence="1">
    <location>
        <begin position="1"/>
        <end position="34"/>
    </location>
</feature>
<feature type="non-terminal residue" evidence="2">
    <location>
        <position position="1"/>
    </location>
</feature>
<organism evidence="2 3">
    <name type="scientific">Rotaria sordida</name>
    <dbReference type="NCBI Taxonomy" id="392033"/>
    <lineage>
        <taxon>Eukaryota</taxon>
        <taxon>Metazoa</taxon>
        <taxon>Spiralia</taxon>
        <taxon>Gnathifera</taxon>
        <taxon>Rotifera</taxon>
        <taxon>Eurotatoria</taxon>
        <taxon>Bdelloidea</taxon>
        <taxon>Philodinida</taxon>
        <taxon>Philodinidae</taxon>
        <taxon>Rotaria</taxon>
    </lineage>
</organism>
<sequence>EQRRNLIDNYKSNRKQNNENIERDSISVALSQTS</sequence>
<accession>A0A819W212</accession>
<feature type="compositionally biased region" description="Basic and acidic residues" evidence="1">
    <location>
        <begin position="16"/>
        <end position="25"/>
    </location>
</feature>
<reference evidence="2" key="1">
    <citation type="submission" date="2021-02" db="EMBL/GenBank/DDBJ databases">
        <authorList>
            <person name="Nowell W R."/>
        </authorList>
    </citation>
    <scope>NUCLEOTIDE SEQUENCE</scope>
</reference>
<comment type="caution">
    <text evidence="2">The sequence shown here is derived from an EMBL/GenBank/DDBJ whole genome shotgun (WGS) entry which is preliminary data.</text>
</comment>